<feature type="coiled-coil region" evidence="1">
    <location>
        <begin position="529"/>
        <end position="612"/>
    </location>
</feature>
<feature type="compositionally biased region" description="Polar residues" evidence="2">
    <location>
        <begin position="1121"/>
        <end position="1133"/>
    </location>
</feature>
<feature type="coiled-coil region" evidence="1">
    <location>
        <begin position="40"/>
        <end position="74"/>
    </location>
</feature>
<feature type="compositionally biased region" description="Low complexity" evidence="2">
    <location>
        <begin position="1653"/>
        <end position="1663"/>
    </location>
</feature>
<name>A0A1M2W3R2_TRAPU</name>
<evidence type="ECO:0000256" key="1">
    <source>
        <dbReference type="SAM" id="Coils"/>
    </source>
</evidence>
<feature type="compositionally biased region" description="Polar residues" evidence="2">
    <location>
        <begin position="1589"/>
        <end position="1599"/>
    </location>
</feature>
<comment type="caution">
    <text evidence="3">The sequence shown here is derived from an EMBL/GenBank/DDBJ whole genome shotgun (WGS) entry which is preliminary data.</text>
</comment>
<feature type="compositionally biased region" description="Low complexity" evidence="2">
    <location>
        <begin position="1423"/>
        <end position="1439"/>
    </location>
</feature>
<dbReference type="PANTHER" id="PTHR18937">
    <property type="entry name" value="STRUCTURAL MAINTENANCE OF CHROMOSOMES SMC FAMILY MEMBER"/>
    <property type="match status" value="1"/>
</dbReference>
<dbReference type="EMBL" id="MNAD01000289">
    <property type="protein sequence ID" value="OJT14402.1"/>
    <property type="molecule type" value="Genomic_DNA"/>
</dbReference>
<dbReference type="OMA" id="EIRRMQM"/>
<feature type="compositionally biased region" description="Basic and acidic residues" evidence="2">
    <location>
        <begin position="321"/>
        <end position="343"/>
    </location>
</feature>
<feature type="region of interest" description="Disordered" evidence="2">
    <location>
        <begin position="874"/>
        <end position="894"/>
    </location>
</feature>
<dbReference type="OrthoDB" id="10255344at2759"/>
<feature type="region of interest" description="Disordered" evidence="2">
    <location>
        <begin position="156"/>
        <end position="184"/>
    </location>
</feature>
<accession>A0A1M2W3R2</accession>
<dbReference type="Proteomes" id="UP000184267">
    <property type="component" value="Unassembled WGS sequence"/>
</dbReference>
<feature type="coiled-coil region" evidence="1">
    <location>
        <begin position="750"/>
        <end position="791"/>
    </location>
</feature>
<evidence type="ECO:0000256" key="2">
    <source>
        <dbReference type="SAM" id="MobiDB-lite"/>
    </source>
</evidence>
<proteinExistence type="predicted"/>
<evidence type="ECO:0000313" key="4">
    <source>
        <dbReference type="Proteomes" id="UP000184267"/>
    </source>
</evidence>
<dbReference type="STRING" id="154538.A0A1M2W3R2"/>
<feature type="region of interest" description="Disordered" evidence="2">
    <location>
        <begin position="1121"/>
        <end position="1140"/>
    </location>
</feature>
<reference evidence="3 4" key="1">
    <citation type="submission" date="2016-10" db="EMBL/GenBank/DDBJ databases">
        <title>Genome sequence of the basidiomycete white-rot fungus Trametes pubescens.</title>
        <authorList>
            <person name="Makela M.R."/>
            <person name="Granchi Z."/>
            <person name="Peng M."/>
            <person name="De Vries R.P."/>
            <person name="Grigoriev I."/>
            <person name="Riley R."/>
            <person name="Hilden K."/>
        </authorList>
    </citation>
    <scope>NUCLEOTIDE SEQUENCE [LARGE SCALE GENOMIC DNA]</scope>
    <source>
        <strain evidence="3 4">FBCC735</strain>
    </source>
</reference>
<feature type="coiled-coil region" evidence="1">
    <location>
        <begin position="658"/>
        <end position="720"/>
    </location>
</feature>
<feature type="region of interest" description="Disordered" evidence="2">
    <location>
        <begin position="1394"/>
        <end position="1663"/>
    </location>
</feature>
<evidence type="ECO:0000313" key="3">
    <source>
        <dbReference type="EMBL" id="OJT14402.1"/>
    </source>
</evidence>
<keyword evidence="1" id="KW-0175">Coiled coil</keyword>
<feature type="compositionally biased region" description="Low complexity" evidence="2">
    <location>
        <begin position="159"/>
        <end position="169"/>
    </location>
</feature>
<protein>
    <submittedName>
        <fullName evidence="3">Uncharacterized protein</fullName>
    </submittedName>
</protein>
<feature type="compositionally biased region" description="Pro residues" evidence="2">
    <location>
        <begin position="1643"/>
        <end position="1652"/>
    </location>
</feature>
<organism evidence="3 4">
    <name type="scientific">Trametes pubescens</name>
    <name type="common">White-rot fungus</name>
    <dbReference type="NCBI Taxonomy" id="154538"/>
    <lineage>
        <taxon>Eukaryota</taxon>
        <taxon>Fungi</taxon>
        <taxon>Dikarya</taxon>
        <taxon>Basidiomycota</taxon>
        <taxon>Agaricomycotina</taxon>
        <taxon>Agaricomycetes</taxon>
        <taxon>Polyporales</taxon>
        <taxon>Polyporaceae</taxon>
        <taxon>Trametes</taxon>
    </lineage>
</organism>
<feature type="region of interest" description="Disordered" evidence="2">
    <location>
        <begin position="316"/>
        <end position="343"/>
    </location>
</feature>
<gene>
    <name evidence="3" type="ORF">TRAPUB_9043</name>
</gene>
<feature type="compositionally biased region" description="Low complexity" evidence="2">
    <location>
        <begin position="1394"/>
        <end position="1409"/>
    </location>
</feature>
<keyword evidence="4" id="KW-1185">Reference proteome</keyword>
<sequence>MSTWGIGDNHDSDEVYTLKDQLRAKDAAHATLHSEYLKREAELNDVKVSLNDMLDKLRREADRVIQLDADLKRRNEELANERLTRQNAEVALTTAHRKLKDSEHTALELQSTVELISSQANLTSAGRSKLEQDNATLQSRVRSLEKELHSKAHAEELALRQSQSQSASARNRRRSSSDSSFRIPALEQEVADLRTTSTQQAIELQKTSEQLVQTRDRLVQLQNEKTAAERRLKGELEQLQTKLDDREEELCHLRDIHGGGDVAAREAGLLERLEDEEKRIAALETELARSTGSRKRDLAMLQDELNRTVSLLEDANQKASQAEERLSELAQEKEEALDERDRLEQEREQLAVRLRAADSRISELEAHLSDPSQSTFSARNADEATIATMEKLLNTIERLRGERDGLRRDLEFLNAENRFAVQSLEAKLTVATSAPVTPAADTAELGMLRGHIQAFQEQAERSARATVALAVVVQHAQDRDEDSTTRIQELTQELSDACEHLQYAQRHLQERELVTSELEEKLSTTTDSLQAVATQVSGLRSTIERLEVELASERTSHNETGAALSDVEGQLVAAHQALNDAEAARDALALEKTHLQQDLDTARQELADADERHGQQLNAFSSGLPAASAQVALREHIKELQDRVDRRTAQIGMHQHDIARLEMNLKLNEERIAEMTTEMEVVQGEKDAMLEDCRTTREERDEALRRCDEMEEAMEAAEEGREAEVEGMVKVAFDAMAGKRDALVRSRLDAAARSEQLNQLEARIHSVESEKETLSAQVAAMSAERERLAQALDANTCALEDLQRGRDSAVEDASRMSSALAGAQAQLAEVSNAVQAAEDAKVDVEAQLVTVREDLESKTKELAALQDHLAHVRDSHADRQSLEASALSQEKENLEAQLHQAKESLATLETRHQETVDELKRVDEELKRAEDELSSHLSTSAVRSEAEERLRNELVQARKQHEDEVASLQDQLKCVSDELDEVVRLRGEADASRKAAEEELAQTKQQLEARLAEAGESINATNRLEVELEQLRTAHDVETHDLQERLETAIAELKAAAARQDELLALHEEAVRDAEEHTRQLSEAREQAVALEAKLTSLREAHAEELQGLEKRLADATEELQTIKDSQSDSASQQREKMDDLSRTIEELEGRIVVLTRVADEYRVELDEEKAAHVQTRETTTTELREAVGRRDEAEAALANAEKEIPAVRAQLEHAESTLAEVEEEKLNLQYQVTTLEAEVQRSKSLQRFLESQSADGQRRASALEAELAELRTKCTALDKLAKTTEANLAMQTIQHEQTVASLRRELNALRAEPRLEDEIAELREKNAEMEELLRAKCLEIEENDDRFIEMIKEKKKLTSKVDSLTRKMQNLQTKLATATEAAAKAAEAPAPAPAPAAVSAPAPKKASTFSPPLVLGPAPMISSSLASSSSSRPFSRPRVVTAPAARSPDARFPQPPSMPTFRPKTPESRSRMMSGPSSLSRPKTSESRIPPMPVFKARTPDRPRAPSAPNQSRSIPESDSSSSIVGVKRRAPDDFDDCGSMPPQPFTADSTPGALPPQPTTPRLRKALQSMRTGFTPVRQQMARAGSASPSRRVTTGSGLAAPIPPLISDVTNSPRAPSQPEGTKVVAAKRGWLGKIKSAPSQPPRPPVSSRPPVFDPSGMR</sequence>
<feature type="compositionally biased region" description="Low complexity" evidence="2">
    <location>
        <begin position="1513"/>
        <end position="1524"/>
    </location>
</feature>